<evidence type="ECO:0000313" key="2">
    <source>
        <dbReference type="Proteomes" id="UP000181790"/>
    </source>
</evidence>
<evidence type="ECO:0000313" key="1">
    <source>
        <dbReference type="EMBL" id="OIN55969.1"/>
    </source>
</evidence>
<sequence length="167" mass="19280">MPTWYQGKIKYQKEEIVTDRQGDQVKMKTISEAYLLDAVSFTDAEARLYQEVAANTPEFTVANISKMKLADVFFIDEGGETWYKCKVVFTTEDDKGREKKLVNMMLINAESVKQAYDRLETSLKTILMPYEITDINRTAILDIFPYTEEDKIGPNLRPISEVIKDNE</sequence>
<protein>
    <recommendedName>
        <fullName evidence="3">DUF4494 domain-containing protein</fullName>
    </recommendedName>
</protein>
<keyword evidence="2" id="KW-1185">Reference proteome</keyword>
<name>A0A1S2VBB7_9BACT</name>
<accession>A0A1S2VBB7</accession>
<reference evidence="1 2" key="1">
    <citation type="submission" date="2016-10" db="EMBL/GenBank/DDBJ databases">
        <title>Arsenicibacter rosenii gen. nov., sp. nov., an efficient arsenic-methylating bacterium isolated from an arsenic-contaminated paddy soil.</title>
        <authorList>
            <person name="Huang K."/>
        </authorList>
    </citation>
    <scope>NUCLEOTIDE SEQUENCE [LARGE SCALE GENOMIC DNA]</scope>
    <source>
        <strain evidence="1 2">SM-1</strain>
    </source>
</reference>
<dbReference type="Proteomes" id="UP000181790">
    <property type="component" value="Unassembled WGS sequence"/>
</dbReference>
<evidence type="ECO:0008006" key="3">
    <source>
        <dbReference type="Google" id="ProtNLM"/>
    </source>
</evidence>
<dbReference type="OrthoDB" id="954784at2"/>
<comment type="caution">
    <text evidence="1">The sequence shown here is derived from an EMBL/GenBank/DDBJ whole genome shotgun (WGS) entry which is preliminary data.</text>
</comment>
<gene>
    <name evidence="1" type="ORF">BLX24_27415</name>
</gene>
<dbReference type="InterPro" id="IPR027848">
    <property type="entry name" value="DUF4494"/>
</dbReference>
<dbReference type="Pfam" id="PF14902">
    <property type="entry name" value="DUF4494"/>
    <property type="match status" value="1"/>
</dbReference>
<dbReference type="RefSeq" id="WP_071506429.1">
    <property type="nucleotide sequence ID" value="NZ_MORL01000031.1"/>
</dbReference>
<proteinExistence type="predicted"/>
<dbReference type="EMBL" id="MORL01000031">
    <property type="protein sequence ID" value="OIN55969.1"/>
    <property type="molecule type" value="Genomic_DNA"/>
</dbReference>
<organism evidence="1 2">
    <name type="scientific">Arsenicibacter rosenii</name>
    <dbReference type="NCBI Taxonomy" id="1750698"/>
    <lineage>
        <taxon>Bacteria</taxon>
        <taxon>Pseudomonadati</taxon>
        <taxon>Bacteroidota</taxon>
        <taxon>Cytophagia</taxon>
        <taxon>Cytophagales</taxon>
        <taxon>Spirosomataceae</taxon>
        <taxon>Arsenicibacter</taxon>
    </lineage>
</organism>
<dbReference type="AlphaFoldDB" id="A0A1S2VBB7"/>